<keyword evidence="1" id="KW-0732">Signal</keyword>
<evidence type="ECO:0000313" key="2">
    <source>
        <dbReference type="EMBL" id="CAD7081328.1"/>
    </source>
</evidence>
<evidence type="ECO:0000313" key="3">
    <source>
        <dbReference type="Proteomes" id="UP000594454"/>
    </source>
</evidence>
<dbReference type="EMBL" id="LR899010">
    <property type="protein sequence ID" value="CAD7081328.1"/>
    <property type="molecule type" value="Genomic_DNA"/>
</dbReference>
<reference evidence="2 3" key="1">
    <citation type="submission" date="2020-11" db="EMBL/GenBank/DDBJ databases">
        <authorList>
            <person name="Wallbank WR R."/>
            <person name="Pardo Diaz C."/>
            <person name="Kozak K."/>
            <person name="Martin S."/>
            <person name="Jiggins C."/>
            <person name="Moest M."/>
            <person name="Warren A I."/>
            <person name="Generalovic N T."/>
            <person name="Byers J.R.P. K."/>
            <person name="Montejo-Kovacevich G."/>
            <person name="Yen C E."/>
        </authorList>
    </citation>
    <scope>NUCLEOTIDE SEQUENCE [LARGE SCALE GENOMIC DNA]</scope>
</reference>
<gene>
    <name evidence="2" type="ORF">HERILL_LOCUS4443</name>
</gene>
<name>A0A7R8UI55_HERIL</name>
<organism evidence="2 3">
    <name type="scientific">Hermetia illucens</name>
    <name type="common">Black soldier fly</name>
    <dbReference type="NCBI Taxonomy" id="343691"/>
    <lineage>
        <taxon>Eukaryota</taxon>
        <taxon>Metazoa</taxon>
        <taxon>Ecdysozoa</taxon>
        <taxon>Arthropoda</taxon>
        <taxon>Hexapoda</taxon>
        <taxon>Insecta</taxon>
        <taxon>Pterygota</taxon>
        <taxon>Neoptera</taxon>
        <taxon>Endopterygota</taxon>
        <taxon>Diptera</taxon>
        <taxon>Brachycera</taxon>
        <taxon>Stratiomyomorpha</taxon>
        <taxon>Stratiomyidae</taxon>
        <taxon>Hermetiinae</taxon>
        <taxon>Hermetia</taxon>
    </lineage>
</organism>
<evidence type="ECO:0000256" key="1">
    <source>
        <dbReference type="SAM" id="SignalP"/>
    </source>
</evidence>
<dbReference type="InParanoid" id="A0A7R8UI55"/>
<protein>
    <submittedName>
        <fullName evidence="2">Uncharacterized protein</fullName>
    </submittedName>
</protein>
<feature type="signal peptide" evidence="1">
    <location>
        <begin position="1"/>
        <end position="18"/>
    </location>
</feature>
<accession>A0A7R8UI55</accession>
<sequence>MALLALFLLSIIFSAASAQYPVVCDFDFRPSCFSHGVRSLPMGVGCNVVTIRNFRKVPDAECEQLRRRLFQQ</sequence>
<dbReference type="AlphaFoldDB" id="A0A7R8UI55"/>
<dbReference type="Proteomes" id="UP000594454">
    <property type="component" value="Chromosome 2"/>
</dbReference>
<feature type="chain" id="PRO_5030789712" evidence="1">
    <location>
        <begin position="19"/>
        <end position="72"/>
    </location>
</feature>
<keyword evidence="3" id="KW-1185">Reference proteome</keyword>
<proteinExistence type="predicted"/>